<dbReference type="Gene3D" id="1.20.120.680">
    <property type="entry name" value="Formiminotetrahydrofolate cyclodeaminase monomer, up-and-down helical bundle"/>
    <property type="match status" value="1"/>
</dbReference>
<accession>A0A075FV14</accession>
<dbReference type="AlphaFoldDB" id="A0A075FV14"/>
<dbReference type="InterPro" id="IPR036178">
    <property type="entry name" value="Formintransfe-cycloase-like_sf"/>
</dbReference>
<dbReference type="EMBL" id="KF900453">
    <property type="protein sequence ID" value="AIE95495.1"/>
    <property type="molecule type" value="Genomic_DNA"/>
</dbReference>
<feature type="domain" description="Cyclodeaminase/cyclohydrolase" evidence="1">
    <location>
        <begin position="6"/>
        <end position="175"/>
    </location>
</feature>
<evidence type="ECO:0000259" key="1">
    <source>
        <dbReference type="Pfam" id="PF04961"/>
    </source>
</evidence>
<reference evidence="2" key="1">
    <citation type="journal article" date="2014" name="Genome Biol. Evol.">
        <title>Pangenome evidence for extensive interdomain horizontal transfer affecting lineage core and shell genes in uncultured planktonic thaumarchaeota and euryarchaeota.</title>
        <authorList>
            <person name="Deschamps P."/>
            <person name="Zivanovic Y."/>
            <person name="Moreira D."/>
            <person name="Rodriguez-Valera F."/>
            <person name="Lopez-Garcia P."/>
        </authorList>
    </citation>
    <scope>NUCLEOTIDE SEQUENCE</scope>
</reference>
<name>A0A075FV14_9EURY</name>
<sequence length="206" mass="21659">MNEGYREILSQISSSSPTPGGGSVAALVLAHAHSLALMVARLSKGRKISATGVEAADAVILSSESGADRAIVLAEKDAEAFDAVMRAYRLPKGDESDVSARNGEIRNATWGAAAVPLETAFEACELLVSIQKLAEHGNLNALTDLAASAELANTAAQIAAMNVRINLYSIEGEDVEIEAARIERLLATSNELVGMIRSIVSERLGW</sequence>
<dbReference type="InterPro" id="IPR007044">
    <property type="entry name" value="Cyclodeamin/CycHdrlase"/>
</dbReference>
<protein>
    <submittedName>
        <fullName evidence="2">Methenyltetrahydrofolate cyclohydrolase</fullName>
    </submittedName>
</protein>
<dbReference type="Pfam" id="PF04961">
    <property type="entry name" value="FTCD_C"/>
    <property type="match status" value="1"/>
</dbReference>
<evidence type="ECO:0000313" key="2">
    <source>
        <dbReference type="EMBL" id="AIE95495.1"/>
    </source>
</evidence>
<organism evidence="2">
    <name type="scientific">uncultured marine group II/III euryarchaeote AD1000_66_E09</name>
    <dbReference type="NCBI Taxonomy" id="1457798"/>
    <lineage>
        <taxon>Archaea</taxon>
        <taxon>Methanobacteriati</taxon>
        <taxon>Methanobacteriota</taxon>
        <taxon>environmental samples</taxon>
    </lineage>
</organism>
<keyword evidence="2" id="KW-0378">Hydrolase</keyword>
<dbReference type="GO" id="GO:0016787">
    <property type="term" value="F:hydrolase activity"/>
    <property type="evidence" value="ECO:0007669"/>
    <property type="project" value="UniProtKB-KW"/>
</dbReference>
<proteinExistence type="predicted"/>
<dbReference type="SUPFAM" id="SSF101262">
    <property type="entry name" value="Methenyltetrahydrofolate cyclohydrolase-like"/>
    <property type="match status" value="1"/>
</dbReference>